<protein>
    <recommendedName>
        <fullName evidence="2">Urease accessory protein UreH-like transmembrane domain-containing protein</fullName>
    </recommendedName>
</protein>
<accession>A0A4R1GR00</accession>
<dbReference type="Proteomes" id="UP000294546">
    <property type="component" value="Unassembled WGS sequence"/>
</dbReference>
<feature type="transmembrane region" description="Helical" evidence="1">
    <location>
        <begin position="55"/>
        <end position="73"/>
    </location>
</feature>
<comment type="caution">
    <text evidence="3">The sequence shown here is derived from an EMBL/GenBank/DDBJ whole genome shotgun (WGS) entry which is preliminary data.</text>
</comment>
<evidence type="ECO:0000259" key="2">
    <source>
        <dbReference type="Pfam" id="PF13386"/>
    </source>
</evidence>
<gene>
    <name evidence="3" type="ORF">CLV83_1605</name>
</gene>
<evidence type="ECO:0000313" key="4">
    <source>
        <dbReference type="Proteomes" id="UP000294546"/>
    </source>
</evidence>
<keyword evidence="1" id="KW-0472">Membrane</keyword>
<keyword evidence="4" id="KW-1185">Reference proteome</keyword>
<sequence length="222" mass="23450">MAAEPLAFSMALLIGLLGATHCVGMCGGIAASVSMGQKDTRRGIPLIIAYNLGRISSYAVAGALIGLIGYQITSGGAGLVLRTLAGLLLILMGLYVAQWWQILTRLERAGGILWRYLRPLASRLLPADTLPKALLLGALWGWLPCGLVYSTLIWSSAAGHWYDSALLMIGFGLGTLPAMLTTGLLAQQVRSLMQRQGVRSGAGLLIILFGVYTLPFSALAGH</sequence>
<feature type="transmembrane region" description="Helical" evidence="1">
    <location>
        <begin position="6"/>
        <end position="34"/>
    </location>
</feature>
<feature type="domain" description="Urease accessory protein UreH-like transmembrane" evidence="2">
    <location>
        <begin position="11"/>
        <end position="212"/>
    </location>
</feature>
<keyword evidence="1" id="KW-0812">Transmembrane</keyword>
<dbReference type="InterPro" id="IPR039447">
    <property type="entry name" value="UreH-like_TM_dom"/>
</dbReference>
<organism evidence="3 4">
    <name type="scientific">Marinobacterium mangrovicola</name>
    <dbReference type="NCBI Taxonomy" id="1476959"/>
    <lineage>
        <taxon>Bacteria</taxon>
        <taxon>Pseudomonadati</taxon>
        <taxon>Pseudomonadota</taxon>
        <taxon>Gammaproteobacteria</taxon>
        <taxon>Oceanospirillales</taxon>
        <taxon>Oceanospirillaceae</taxon>
        <taxon>Marinobacterium</taxon>
    </lineage>
</organism>
<dbReference type="EMBL" id="SMFU01000007">
    <property type="protein sequence ID" value="TCK09495.1"/>
    <property type="molecule type" value="Genomic_DNA"/>
</dbReference>
<keyword evidence="1" id="KW-1133">Transmembrane helix</keyword>
<feature type="transmembrane region" description="Helical" evidence="1">
    <location>
        <begin position="133"/>
        <end position="154"/>
    </location>
</feature>
<dbReference type="AlphaFoldDB" id="A0A4R1GR00"/>
<dbReference type="Pfam" id="PF13386">
    <property type="entry name" value="DsbD_2"/>
    <property type="match status" value="1"/>
</dbReference>
<feature type="transmembrane region" description="Helical" evidence="1">
    <location>
        <begin position="166"/>
        <end position="186"/>
    </location>
</feature>
<feature type="transmembrane region" description="Helical" evidence="1">
    <location>
        <begin position="79"/>
        <end position="97"/>
    </location>
</feature>
<name>A0A4R1GR00_9GAMM</name>
<evidence type="ECO:0000256" key="1">
    <source>
        <dbReference type="SAM" id="Phobius"/>
    </source>
</evidence>
<feature type="transmembrane region" description="Helical" evidence="1">
    <location>
        <begin position="198"/>
        <end position="220"/>
    </location>
</feature>
<evidence type="ECO:0000313" key="3">
    <source>
        <dbReference type="EMBL" id="TCK09495.1"/>
    </source>
</evidence>
<dbReference type="PANTHER" id="PTHR42208:SF1">
    <property type="entry name" value="HEAVY METAL TRANSPORTER"/>
    <property type="match status" value="1"/>
</dbReference>
<dbReference type="RefSeq" id="WP_207894769.1">
    <property type="nucleotide sequence ID" value="NZ_SMFU01000007.1"/>
</dbReference>
<dbReference type="PANTHER" id="PTHR42208">
    <property type="entry name" value="HEAVY METAL TRANSPORTER-RELATED"/>
    <property type="match status" value="1"/>
</dbReference>
<reference evidence="3 4" key="1">
    <citation type="submission" date="2019-03" db="EMBL/GenBank/DDBJ databases">
        <title>Genomic Encyclopedia of Archaeal and Bacterial Type Strains, Phase II (KMG-II): from individual species to whole genera.</title>
        <authorList>
            <person name="Goeker M."/>
        </authorList>
    </citation>
    <scope>NUCLEOTIDE SEQUENCE [LARGE SCALE GENOMIC DNA]</scope>
    <source>
        <strain evidence="3 4">DSM 27697</strain>
    </source>
</reference>
<proteinExistence type="predicted"/>